<dbReference type="RefSeq" id="WP_131480002.1">
    <property type="nucleotide sequence ID" value="NZ_SJDL01000006.1"/>
</dbReference>
<proteinExistence type="predicted"/>
<protein>
    <recommendedName>
        <fullName evidence="3">ATPase</fullName>
    </recommendedName>
</protein>
<gene>
    <name evidence="1" type="ORF">EZI54_05900</name>
</gene>
<dbReference type="EMBL" id="SJDL01000006">
    <property type="protein sequence ID" value="TBW57981.1"/>
    <property type="molecule type" value="Genomic_DNA"/>
</dbReference>
<evidence type="ECO:0000313" key="1">
    <source>
        <dbReference type="EMBL" id="TBW57981.1"/>
    </source>
</evidence>
<reference evidence="1 2" key="1">
    <citation type="submission" date="2019-02" db="EMBL/GenBank/DDBJ databases">
        <title>Marinobacter halodurans sp. nov., a marine bacterium isolated from sea tidal flat.</title>
        <authorList>
            <person name="Yoo Y."/>
            <person name="Lee D.W."/>
            <person name="Kim B.S."/>
            <person name="Kim J.-J."/>
        </authorList>
    </citation>
    <scope>NUCLEOTIDE SEQUENCE [LARGE SCALE GENOMIC DNA]</scope>
    <source>
        <strain evidence="1 2">YJ-S3-2</strain>
    </source>
</reference>
<dbReference type="Proteomes" id="UP000313645">
    <property type="component" value="Unassembled WGS sequence"/>
</dbReference>
<comment type="caution">
    <text evidence="1">The sequence shown here is derived from an EMBL/GenBank/DDBJ whole genome shotgun (WGS) entry which is preliminary data.</text>
</comment>
<accession>A0ABY1ZSK6</accession>
<sequence>MKNPTGQKIGKTGFRIGGGINHVRYDHKTRPAQIDIKCPSCGELAVAQDTTVDGYEFSSDMAPSWRSGGSFFVMCTRCFYRAKKLAYRDLTEPYYQIAGRGEVLWAWNKKHLDMLFEFLSGQSISGHPYEFYQTYVHGDWKKYRESYLKGIQMHLSST</sequence>
<evidence type="ECO:0000313" key="2">
    <source>
        <dbReference type="Proteomes" id="UP000313645"/>
    </source>
</evidence>
<organism evidence="1 2">
    <name type="scientific">Marinobacter halodurans</name>
    <dbReference type="NCBI Taxonomy" id="2528979"/>
    <lineage>
        <taxon>Bacteria</taxon>
        <taxon>Pseudomonadati</taxon>
        <taxon>Pseudomonadota</taxon>
        <taxon>Gammaproteobacteria</taxon>
        <taxon>Pseudomonadales</taxon>
        <taxon>Marinobacteraceae</taxon>
        <taxon>Marinobacter</taxon>
    </lineage>
</organism>
<keyword evidence="2" id="KW-1185">Reference proteome</keyword>
<name>A0ABY1ZSK6_9GAMM</name>
<evidence type="ECO:0008006" key="3">
    <source>
        <dbReference type="Google" id="ProtNLM"/>
    </source>
</evidence>